<dbReference type="InterPro" id="IPR015943">
    <property type="entry name" value="WD40/YVTN_repeat-like_dom_sf"/>
</dbReference>
<reference evidence="6" key="1">
    <citation type="submission" date="2016-06" db="UniProtKB">
        <authorList>
            <consortium name="WormBaseParasite"/>
        </authorList>
    </citation>
    <scope>IDENTIFICATION</scope>
</reference>
<dbReference type="EMBL" id="UYRT01086108">
    <property type="protein sequence ID" value="VDN30943.1"/>
    <property type="molecule type" value="Genomic_DNA"/>
</dbReference>
<dbReference type="OrthoDB" id="10262475at2759"/>
<feature type="repeat" description="WD" evidence="3">
    <location>
        <begin position="228"/>
        <end position="262"/>
    </location>
</feature>
<dbReference type="InterPro" id="IPR036322">
    <property type="entry name" value="WD40_repeat_dom_sf"/>
</dbReference>
<accession>A0A183EAQ1</accession>
<name>A0A183EAQ1_9BILA</name>
<dbReference type="Pfam" id="PF00400">
    <property type="entry name" value="WD40"/>
    <property type="match status" value="3"/>
</dbReference>
<evidence type="ECO:0000313" key="5">
    <source>
        <dbReference type="Proteomes" id="UP000271098"/>
    </source>
</evidence>
<evidence type="ECO:0000256" key="3">
    <source>
        <dbReference type="PROSITE-ProRule" id="PRU00221"/>
    </source>
</evidence>
<dbReference type="Proteomes" id="UP000271098">
    <property type="component" value="Unassembled WGS sequence"/>
</dbReference>
<sequence length="317" mass="35615">MGIDFQFSPADENQLLAVSSWDGVIRIYHFPTSPIIALEKYSYSHSKAVLSCAFFSKSDVVSGGMDNIIKTYNLENKAEYVLGHHGAPVRCLEYCKDHNLIASGGWDSALMLWDTRTKKSAGFANNGDKVYAMDTYKERVLVGTKDRKIIMWDVRNLGQPEQIRESPLKFQTRAVKFFPNGEAFVVSSIEGRVAVEYCDMSPEVQKGKYAFKCHREKDSTGIELIYPVNCITFHPVHNTFVTGGSDAIVNIWDPTNRKRICQLHRFPTGIVSLSFNTTGTQLAIAASYMHELKNSPIPVPESCVIMRKITDVETKPK</sequence>
<dbReference type="InterPro" id="IPR019775">
    <property type="entry name" value="WD40_repeat_CS"/>
</dbReference>
<keyword evidence="1 3" id="KW-0853">WD repeat</keyword>
<dbReference type="SMART" id="SM00320">
    <property type="entry name" value="WD40"/>
    <property type="match status" value="4"/>
</dbReference>
<feature type="repeat" description="WD" evidence="3">
    <location>
        <begin position="82"/>
        <end position="123"/>
    </location>
</feature>
<protein>
    <submittedName>
        <fullName evidence="6">WD_REPEATS_REGION domain-containing protein</fullName>
    </submittedName>
</protein>
<dbReference type="PANTHER" id="PTHR10971">
    <property type="entry name" value="MRNA EXPORT FACTOR AND BUB3"/>
    <property type="match status" value="1"/>
</dbReference>
<dbReference type="PRINTS" id="PR00320">
    <property type="entry name" value="GPROTEINBRPT"/>
</dbReference>
<dbReference type="Gene3D" id="2.130.10.10">
    <property type="entry name" value="YVTN repeat-like/Quinoprotein amine dehydrogenase"/>
    <property type="match status" value="1"/>
</dbReference>
<evidence type="ECO:0000313" key="6">
    <source>
        <dbReference type="WBParaSite" id="GPUH_0001806701-mRNA-1"/>
    </source>
</evidence>
<organism evidence="6">
    <name type="scientific">Gongylonema pulchrum</name>
    <dbReference type="NCBI Taxonomy" id="637853"/>
    <lineage>
        <taxon>Eukaryota</taxon>
        <taxon>Metazoa</taxon>
        <taxon>Ecdysozoa</taxon>
        <taxon>Nematoda</taxon>
        <taxon>Chromadorea</taxon>
        <taxon>Rhabditida</taxon>
        <taxon>Spirurina</taxon>
        <taxon>Spiruromorpha</taxon>
        <taxon>Spiruroidea</taxon>
        <taxon>Gongylonematidae</taxon>
        <taxon>Gongylonema</taxon>
    </lineage>
</organism>
<evidence type="ECO:0000256" key="1">
    <source>
        <dbReference type="ARBA" id="ARBA00022574"/>
    </source>
</evidence>
<dbReference type="PROSITE" id="PS50294">
    <property type="entry name" value="WD_REPEATS_REGION"/>
    <property type="match status" value="1"/>
</dbReference>
<dbReference type="AlphaFoldDB" id="A0A183EAQ1"/>
<dbReference type="WBParaSite" id="GPUH_0001806701-mRNA-1">
    <property type="protein sequence ID" value="GPUH_0001806701-mRNA-1"/>
    <property type="gene ID" value="GPUH_0001806701"/>
</dbReference>
<dbReference type="InterPro" id="IPR020472">
    <property type="entry name" value="WD40_PAC1"/>
</dbReference>
<keyword evidence="5" id="KW-1185">Reference proteome</keyword>
<dbReference type="PROSITE" id="PS50082">
    <property type="entry name" value="WD_REPEATS_2"/>
    <property type="match status" value="2"/>
</dbReference>
<dbReference type="PROSITE" id="PS00678">
    <property type="entry name" value="WD_REPEATS_1"/>
    <property type="match status" value="1"/>
</dbReference>
<gene>
    <name evidence="4" type="ORF">GPUH_LOCUS18042</name>
</gene>
<dbReference type="SUPFAM" id="SSF50978">
    <property type="entry name" value="WD40 repeat-like"/>
    <property type="match status" value="1"/>
</dbReference>
<proteinExistence type="predicted"/>
<reference evidence="4 5" key="2">
    <citation type="submission" date="2018-11" db="EMBL/GenBank/DDBJ databases">
        <authorList>
            <consortium name="Pathogen Informatics"/>
        </authorList>
    </citation>
    <scope>NUCLEOTIDE SEQUENCE [LARGE SCALE GENOMIC DNA]</scope>
</reference>
<evidence type="ECO:0000256" key="2">
    <source>
        <dbReference type="ARBA" id="ARBA00022737"/>
    </source>
</evidence>
<dbReference type="InterPro" id="IPR001680">
    <property type="entry name" value="WD40_rpt"/>
</dbReference>
<evidence type="ECO:0000313" key="4">
    <source>
        <dbReference type="EMBL" id="VDN30943.1"/>
    </source>
</evidence>
<keyword evidence="2" id="KW-0677">Repeat</keyword>